<name>A0A699JTR1_TANCI</name>
<dbReference type="EMBL" id="BKCJ010447710">
    <property type="protein sequence ID" value="GFA57182.1"/>
    <property type="molecule type" value="Genomic_DNA"/>
</dbReference>
<evidence type="ECO:0000256" key="1">
    <source>
        <dbReference type="SAM" id="MobiDB-lite"/>
    </source>
</evidence>
<organism evidence="2">
    <name type="scientific">Tanacetum cinerariifolium</name>
    <name type="common">Dalmatian daisy</name>
    <name type="synonym">Chrysanthemum cinerariifolium</name>
    <dbReference type="NCBI Taxonomy" id="118510"/>
    <lineage>
        <taxon>Eukaryota</taxon>
        <taxon>Viridiplantae</taxon>
        <taxon>Streptophyta</taxon>
        <taxon>Embryophyta</taxon>
        <taxon>Tracheophyta</taxon>
        <taxon>Spermatophyta</taxon>
        <taxon>Magnoliopsida</taxon>
        <taxon>eudicotyledons</taxon>
        <taxon>Gunneridae</taxon>
        <taxon>Pentapetalae</taxon>
        <taxon>asterids</taxon>
        <taxon>campanulids</taxon>
        <taxon>Asterales</taxon>
        <taxon>Asteraceae</taxon>
        <taxon>Asteroideae</taxon>
        <taxon>Anthemideae</taxon>
        <taxon>Anthemidinae</taxon>
        <taxon>Tanacetum</taxon>
    </lineage>
</organism>
<accession>A0A699JTR1</accession>
<gene>
    <name evidence="2" type="ORF">Tci_629154</name>
</gene>
<feature type="region of interest" description="Disordered" evidence="1">
    <location>
        <begin position="70"/>
        <end position="135"/>
    </location>
</feature>
<proteinExistence type="predicted"/>
<comment type="caution">
    <text evidence="2">The sequence shown here is derived from an EMBL/GenBank/DDBJ whole genome shotgun (WGS) entry which is preliminary data.</text>
</comment>
<protein>
    <submittedName>
        <fullName evidence="2">Uncharacterized protein</fullName>
    </submittedName>
</protein>
<evidence type="ECO:0000313" key="2">
    <source>
        <dbReference type="EMBL" id="GFA57182.1"/>
    </source>
</evidence>
<dbReference type="AlphaFoldDB" id="A0A699JTR1"/>
<reference evidence="2" key="1">
    <citation type="journal article" date="2019" name="Sci. Rep.">
        <title>Draft genome of Tanacetum cinerariifolium, the natural source of mosquito coil.</title>
        <authorList>
            <person name="Yamashiro T."/>
            <person name="Shiraishi A."/>
            <person name="Satake H."/>
            <person name="Nakayama K."/>
        </authorList>
    </citation>
    <scope>NUCLEOTIDE SEQUENCE</scope>
</reference>
<sequence length="420" mass="47898">MPCAFYSQQIEQTMNEQLEAEVLTRSSNSSKTSYVVATDLSEMELKKILINKMEGNKSIHRSNEQRNLYKALTKNPPLDQTGGPRDVEKERSQSQQALHRRKLPGALTGADDQPIVEPSQHPEWFSQQKNPPTPDRDWNKTFPATHGSIQPWISELAKLSDSRSSFDELMDTPVDFSNFLINRLKVDTLTSELLAGPTYKLIKGSCKSLVELEFFLEEVYKATTDQLDWVNPEVMEFLLPGEVPTASEESFYCQKKRDATAHKIALLMKSSSNCQSKSYDSYDKRITLDPNLLHSQSLHQEMDQQNPTLAKIPILDSGKFEQWQFRIQQCLQHEHYALWEVIEFGDSYEVPANAATTGTESDGTSKKKGRHKYKTAQELWVAILETFSGNEATKKNLLKQQYGNFKAEGSETLEQTFNRL</sequence>